<evidence type="ECO:0000313" key="2">
    <source>
        <dbReference type="Proteomes" id="UP000217790"/>
    </source>
</evidence>
<dbReference type="OrthoDB" id="3259294at2759"/>
<dbReference type="OMA" id="YECMDAC"/>
<sequence>FMDVHPLYDTHYTVLQPEAEKTVSNFVGGLLPHRDIGDREYYYTTMLTLFKPWPCGKNLKAVDITWDTAFTDFHILPCQQKIIDNFNLCYECMDACDDYNAQLRQGGE</sequence>
<accession>A0A2H3DG78</accession>
<keyword evidence="2" id="KW-1185">Reference proteome</keyword>
<evidence type="ECO:0000313" key="1">
    <source>
        <dbReference type="EMBL" id="PBK90462.1"/>
    </source>
</evidence>
<feature type="non-terminal residue" evidence="1">
    <location>
        <position position="1"/>
    </location>
</feature>
<feature type="non-terminal residue" evidence="1">
    <location>
        <position position="108"/>
    </location>
</feature>
<dbReference type="Proteomes" id="UP000217790">
    <property type="component" value="Unassembled WGS sequence"/>
</dbReference>
<reference evidence="2" key="1">
    <citation type="journal article" date="2017" name="Nat. Ecol. Evol.">
        <title>Genome expansion and lineage-specific genetic innovations in the forest pathogenic fungi Armillaria.</title>
        <authorList>
            <person name="Sipos G."/>
            <person name="Prasanna A.N."/>
            <person name="Walter M.C."/>
            <person name="O'Connor E."/>
            <person name="Balint B."/>
            <person name="Krizsan K."/>
            <person name="Kiss B."/>
            <person name="Hess J."/>
            <person name="Varga T."/>
            <person name="Slot J."/>
            <person name="Riley R."/>
            <person name="Boka B."/>
            <person name="Rigling D."/>
            <person name="Barry K."/>
            <person name="Lee J."/>
            <person name="Mihaltcheva S."/>
            <person name="LaButti K."/>
            <person name="Lipzen A."/>
            <person name="Waldron R."/>
            <person name="Moloney N.M."/>
            <person name="Sperisen C."/>
            <person name="Kredics L."/>
            <person name="Vagvoelgyi C."/>
            <person name="Patrignani A."/>
            <person name="Fitzpatrick D."/>
            <person name="Nagy I."/>
            <person name="Doyle S."/>
            <person name="Anderson J.B."/>
            <person name="Grigoriev I.V."/>
            <person name="Gueldener U."/>
            <person name="Muensterkoetter M."/>
            <person name="Nagy L.G."/>
        </authorList>
    </citation>
    <scope>NUCLEOTIDE SEQUENCE [LARGE SCALE GENOMIC DNA]</scope>
    <source>
        <strain evidence="2">Ar21-2</strain>
    </source>
</reference>
<dbReference type="InParanoid" id="A0A2H3DG78"/>
<protein>
    <submittedName>
        <fullName evidence="1">Uncharacterized protein</fullName>
    </submittedName>
</protein>
<dbReference type="EMBL" id="KZ293665">
    <property type="protein sequence ID" value="PBK90462.1"/>
    <property type="molecule type" value="Genomic_DNA"/>
</dbReference>
<organism evidence="1 2">
    <name type="scientific">Armillaria gallica</name>
    <name type="common">Bulbous honey fungus</name>
    <name type="synonym">Armillaria bulbosa</name>
    <dbReference type="NCBI Taxonomy" id="47427"/>
    <lineage>
        <taxon>Eukaryota</taxon>
        <taxon>Fungi</taxon>
        <taxon>Dikarya</taxon>
        <taxon>Basidiomycota</taxon>
        <taxon>Agaricomycotina</taxon>
        <taxon>Agaricomycetes</taxon>
        <taxon>Agaricomycetidae</taxon>
        <taxon>Agaricales</taxon>
        <taxon>Marasmiineae</taxon>
        <taxon>Physalacriaceae</taxon>
        <taxon>Armillaria</taxon>
    </lineage>
</organism>
<proteinExistence type="predicted"/>
<name>A0A2H3DG78_ARMGA</name>
<dbReference type="AlphaFoldDB" id="A0A2H3DG78"/>
<gene>
    <name evidence="1" type="ORF">ARMGADRAFT_892376</name>
</gene>